<proteinExistence type="predicted"/>
<protein>
    <recommendedName>
        <fullName evidence="4">General secretion pathway protein GspK</fullName>
    </recommendedName>
</protein>
<keyword evidence="3" id="KW-1185">Reference proteome</keyword>
<name>A0A845UWU0_9GAMM</name>
<organism evidence="2 3">
    <name type="scientific">Wenzhouxiangella limi</name>
    <dbReference type="NCBI Taxonomy" id="2707351"/>
    <lineage>
        <taxon>Bacteria</taxon>
        <taxon>Pseudomonadati</taxon>
        <taxon>Pseudomonadota</taxon>
        <taxon>Gammaproteobacteria</taxon>
        <taxon>Chromatiales</taxon>
        <taxon>Wenzhouxiangellaceae</taxon>
        <taxon>Wenzhouxiangella</taxon>
    </lineage>
</organism>
<evidence type="ECO:0008006" key="4">
    <source>
        <dbReference type="Google" id="ProtNLM"/>
    </source>
</evidence>
<dbReference type="RefSeq" id="WP_164211725.1">
    <property type="nucleotide sequence ID" value="NZ_JAAGSC010000042.1"/>
</dbReference>
<evidence type="ECO:0000313" key="2">
    <source>
        <dbReference type="EMBL" id="NDY96323.1"/>
    </source>
</evidence>
<dbReference type="AlphaFoldDB" id="A0A845UWU0"/>
<feature type="region of interest" description="Disordered" evidence="1">
    <location>
        <begin position="319"/>
        <end position="352"/>
    </location>
</feature>
<accession>A0A845UWU0</accession>
<dbReference type="Proteomes" id="UP000484885">
    <property type="component" value="Unassembled WGS sequence"/>
</dbReference>
<evidence type="ECO:0000313" key="3">
    <source>
        <dbReference type="Proteomes" id="UP000484885"/>
    </source>
</evidence>
<comment type="caution">
    <text evidence="2">The sequence shown here is derived from an EMBL/GenBank/DDBJ whole genome shotgun (WGS) entry which is preliminary data.</text>
</comment>
<sequence length="352" mass="38511">MKRKAQGFILALVLAVLVALSLLVSAIAAWVSATMRQSIDFSDMASEQIAHHDTLETLKYFMATRLIGIGGIYMGPYDPAIANSWRSTPANDTRLLWRPDDLPLDNRPLLAFDKSVFRIQDEAGLIKLKNLDTASFASLLQLMDVRGPQRDRLARQLVTTILAPPDSLAGRSIAAAFRAGGVVAPSARYPLSPFEVLHQPGWEQLGPTQIALWNDGVSPLARGRLNLNSAPPWLLPVLPFMNASTAQTIVEQRASRPVAGPGGLDNAVLDPLHYQGVPGTSFRITFPAVSSRRALRYHLRMTPQAHRAQPWQLEMTYPVTPQTSHSSSAPPDPQIIDHPLFASPEESTAGRQ</sequence>
<reference evidence="2 3" key="1">
    <citation type="submission" date="2020-02" db="EMBL/GenBank/DDBJ databases">
        <authorList>
            <person name="Zhang X.-Y."/>
        </authorList>
    </citation>
    <scope>NUCLEOTIDE SEQUENCE [LARGE SCALE GENOMIC DNA]</scope>
    <source>
        <strain evidence="2 3">C33</strain>
    </source>
</reference>
<gene>
    <name evidence="2" type="ORF">G3I74_11340</name>
</gene>
<dbReference type="EMBL" id="JAAGSC010000042">
    <property type="protein sequence ID" value="NDY96323.1"/>
    <property type="molecule type" value="Genomic_DNA"/>
</dbReference>
<feature type="compositionally biased region" description="Polar residues" evidence="1">
    <location>
        <begin position="319"/>
        <end position="329"/>
    </location>
</feature>
<evidence type="ECO:0000256" key="1">
    <source>
        <dbReference type="SAM" id="MobiDB-lite"/>
    </source>
</evidence>